<dbReference type="EMBL" id="JALNTZ010000009">
    <property type="protein sequence ID" value="KAJ3640618.1"/>
    <property type="molecule type" value="Genomic_DNA"/>
</dbReference>
<feature type="domain" description="CCHC-type" evidence="4">
    <location>
        <begin position="588"/>
        <end position="602"/>
    </location>
</feature>
<evidence type="ECO:0000259" key="4">
    <source>
        <dbReference type="PROSITE" id="PS50158"/>
    </source>
</evidence>
<keyword evidence="1" id="KW-0863">Zinc-finger</keyword>
<keyword evidence="2" id="KW-0175">Coiled coil</keyword>
<keyword evidence="1" id="KW-0479">Metal-binding</keyword>
<dbReference type="SMART" id="SM00343">
    <property type="entry name" value="ZnF_C2HC"/>
    <property type="match status" value="2"/>
</dbReference>
<evidence type="ECO:0000313" key="5">
    <source>
        <dbReference type="EMBL" id="KAJ3640618.1"/>
    </source>
</evidence>
<feature type="coiled-coil region" evidence="2">
    <location>
        <begin position="197"/>
        <end position="234"/>
    </location>
</feature>
<dbReference type="InterPro" id="IPR001878">
    <property type="entry name" value="Znf_CCHC"/>
</dbReference>
<dbReference type="GO" id="GO:0003676">
    <property type="term" value="F:nucleic acid binding"/>
    <property type="evidence" value="ECO:0007669"/>
    <property type="project" value="InterPro"/>
</dbReference>
<evidence type="ECO:0000256" key="1">
    <source>
        <dbReference type="PROSITE-ProRule" id="PRU00047"/>
    </source>
</evidence>
<feature type="region of interest" description="Disordered" evidence="3">
    <location>
        <begin position="79"/>
        <end position="100"/>
    </location>
</feature>
<keyword evidence="1" id="KW-0862">Zinc</keyword>
<dbReference type="AlphaFoldDB" id="A0AA38HNM7"/>
<dbReference type="Proteomes" id="UP001168821">
    <property type="component" value="Unassembled WGS sequence"/>
</dbReference>
<evidence type="ECO:0000256" key="3">
    <source>
        <dbReference type="SAM" id="MobiDB-lite"/>
    </source>
</evidence>
<evidence type="ECO:0000313" key="6">
    <source>
        <dbReference type="Proteomes" id="UP001168821"/>
    </source>
</evidence>
<dbReference type="SUPFAM" id="SSF57756">
    <property type="entry name" value="Retrovirus zinc finger-like domains"/>
    <property type="match status" value="1"/>
</dbReference>
<accession>A0AA38HNM7</accession>
<proteinExistence type="predicted"/>
<sequence>MDKVNDLKTTGQGISDAPEPVGTGSGRAGSPRPSASDCTDPAVEAQAADQGKATGTPIRGIGVKPKAVGLLRQPIIRSNSVSTSEEERKRKRGSITPHKEEIYKKKEDPVAFVILESLTMIKKYAEDLHKRIEQNPNTKREIKDISGSLKRQMEVFTRGTTKEWFEKHRWEVYDTPKYEVDVQVEPCTSTIGVQTEDMHASDKMKQLEMEVAQLKQEKKQLEGKIKEIMQTKEDNQPNEKVTEEYVRSRIVSITSKQDLMDVLKLNWPEEAYKSTKVFEGNPLLEAESDSGILVPKEDKEMGRNLPKLYREKYPELTAVEDESGVSYLVIQTKIFQNKEMKTKEKYIYKITIDDEGDKETELLKKIRQLKQTLEESGRKKILLPVIEKASWKAFRKIVEIVFNNSGIEVMVYVPKGTLQDQNRPDRKTEAIIIKQQNKSYAELLKEVKEITTQAGGNNTYIKGVRKTRDGSLLLEFEKGEQNMAVIGNKIKEKMQNANVRMGQETRYRTVHIYNLDAIINEGEIVEELRKVTQSTEAINVISLKANARDGQSAILRTTEKMAANLIQIKKMRIGFNICSIRENVRLIKCYRCWEPGHVAENCQGPNREELCRRCGEKGHKRDECHNAMKCVLCNGAHFTGSLICGKYKEALKTKLGHTGSSNPR</sequence>
<gene>
    <name evidence="5" type="ORF">Zmor_027170</name>
</gene>
<organism evidence="5 6">
    <name type="scientific">Zophobas morio</name>
    <dbReference type="NCBI Taxonomy" id="2755281"/>
    <lineage>
        <taxon>Eukaryota</taxon>
        <taxon>Metazoa</taxon>
        <taxon>Ecdysozoa</taxon>
        <taxon>Arthropoda</taxon>
        <taxon>Hexapoda</taxon>
        <taxon>Insecta</taxon>
        <taxon>Pterygota</taxon>
        <taxon>Neoptera</taxon>
        <taxon>Endopterygota</taxon>
        <taxon>Coleoptera</taxon>
        <taxon>Polyphaga</taxon>
        <taxon>Cucujiformia</taxon>
        <taxon>Tenebrionidae</taxon>
        <taxon>Zophobas</taxon>
    </lineage>
</organism>
<comment type="caution">
    <text evidence="5">The sequence shown here is derived from an EMBL/GenBank/DDBJ whole genome shotgun (WGS) entry which is preliminary data.</text>
</comment>
<dbReference type="GO" id="GO:0008270">
    <property type="term" value="F:zinc ion binding"/>
    <property type="evidence" value="ECO:0007669"/>
    <property type="project" value="UniProtKB-KW"/>
</dbReference>
<keyword evidence="6" id="KW-1185">Reference proteome</keyword>
<feature type="domain" description="CCHC-type" evidence="4">
    <location>
        <begin position="611"/>
        <end position="624"/>
    </location>
</feature>
<name>A0AA38HNM7_9CUCU</name>
<evidence type="ECO:0000256" key="2">
    <source>
        <dbReference type="SAM" id="Coils"/>
    </source>
</evidence>
<dbReference type="Gene3D" id="4.10.60.10">
    <property type="entry name" value="Zinc finger, CCHC-type"/>
    <property type="match status" value="1"/>
</dbReference>
<dbReference type="InterPro" id="IPR036875">
    <property type="entry name" value="Znf_CCHC_sf"/>
</dbReference>
<reference evidence="5" key="1">
    <citation type="journal article" date="2023" name="G3 (Bethesda)">
        <title>Whole genome assemblies of Zophobas morio and Tenebrio molitor.</title>
        <authorList>
            <person name="Kaur S."/>
            <person name="Stinson S.A."/>
            <person name="diCenzo G.C."/>
        </authorList>
    </citation>
    <scope>NUCLEOTIDE SEQUENCE</scope>
    <source>
        <strain evidence="5">QUZm001</strain>
    </source>
</reference>
<dbReference type="PROSITE" id="PS50158">
    <property type="entry name" value="ZF_CCHC"/>
    <property type="match status" value="2"/>
</dbReference>
<feature type="region of interest" description="Disordered" evidence="3">
    <location>
        <begin position="1"/>
        <end position="61"/>
    </location>
</feature>
<protein>
    <recommendedName>
        <fullName evidence="4">CCHC-type domain-containing protein</fullName>
    </recommendedName>
</protein>